<feature type="region of interest" description="Disordered" evidence="1">
    <location>
        <begin position="1"/>
        <end position="50"/>
    </location>
</feature>
<feature type="compositionally biased region" description="Polar residues" evidence="1">
    <location>
        <begin position="20"/>
        <end position="35"/>
    </location>
</feature>
<evidence type="ECO:0000256" key="1">
    <source>
        <dbReference type="SAM" id="MobiDB-lite"/>
    </source>
</evidence>
<dbReference type="RefSeq" id="XP_007328372.1">
    <property type="nucleotide sequence ID" value="XM_007328310.1"/>
</dbReference>
<feature type="non-terminal residue" evidence="2">
    <location>
        <position position="107"/>
    </location>
</feature>
<evidence type="ECO:0000313" key="3">
    <source>
        <dbReference type="Proteomes" id="UP000008493"/>
    </source>
</evidence>
<dbReference type="HOGENOM" id="CLU_175955_0_0_1"/>
<dbReference type="InParanoid" id="K5XBU1"/>
<name>K5XBU1_AGABU</name>
<proteinExistence type="predicted"/>
<gene>
    <name evidence="2" type="ORF">AGABI1DRAFT_112499</name>
</gene>
<reference evidence="3" key="1">
    <citation type="journal article" date="2012" name="Proc. Natl. Acad. Sci. U.S.A.">
        <title>Genome sequence of the button mushroom Agaricus bisporus reveals mechanisms governing adaptation to a humic-rich ecological niche.</title>
        <authorList>
            <person name="Morin E."/>
            <person name="Kohler A."/>
            <person name="Baker A.R."/>
            <person name="Foulongne-Oriol M."/>
            <person name="Lombard V."/>
            <person name="Nagy L.G."/>
            <person name="Ohm R.A."/>
            <person name="Patyshakuliyeva A."/>
            <person name="Brun A."/>
            <person name="Aerts A.L."/>
            <person name="Bailey A.M."/>
            <person name="Billette C."/>
            <person name="Coutinho P.M."/>
            <person name="Deakin G."/>
            <person name="Doddapaneni H."/>
            <person name="Floudas D."/>
            <person name="Grimwood J."/>
            <person name="Hilden K."/>
            <person name="Kuees U."/>
            <person name="LaButti K.M."/>
            <person name="Lapidus A."/>
            <person name="Lindquist E.A."/>
            <person name="Lucas S.M."/>
            <person name="Murat C."/>
            <person name="Riley R.W."/>
            <person name="Salamov A.A."/>
            <person name="Schmutz J."/>
            <person name="Subramanian V."/>
            <person name="Woesten H.A.B."/>
            <person name="Xu J."/>
            <person name="Eastwood D.C."/>
            <person name="Foster G.D."/>
            <person name="Sonnenberg A.S."/>
            <person name="Cullen D."/>
            <person name="de Vries R.P."/>
            <person name="Lundell T."/>
            <person name="Hibbett D.S."/>
            <person name="Henrissat B."/>
            <person name="Burton K.S."/>
            <person name="Kerrigan R.W."/>
            <person name="Challen M.P."/>
            <person name="Grigoriev I.V."/>
            <person name="Martin F."/>
        </authorList>
    </citation>
    <scope>NUCLEOTIDE SEQUENCE [LARGE SCALE GENOMIC DNA]</scope>
    <source>
        <strain evidence="3">JB137-S8 / ATCC MYA-4627 / FGSC 10392</strain>
    </source>
</reference>
<dbReference type="OMA" id="PDESYNQ"/>
<protein>
    <submittedName>
        <fullName evidence="2">Uncharacterized protein</fullName>
    </submittedName>
</protein>
<accession>K5XBU1</accession>
<keyword evidence="3" id="KW-1185">Reference proteome</keyword>
<dbReference type="AlphaFoldDB" id="K5XBU1"/>
<organism evidence="2 3">
    <name type="scientific">Agaricus bisporus var. burnettii (strain JB137-S8 / ATCC MYA-4627 / FGSC 10392)</name>
    <name type="common">White button mushroom</name>
    <dbReference type="NCBI Taxonomy" id="597362"/>
    <lineage>
        <taxon>Eukaryota</taxon>
        <taxon>Fungi</taxon>
        <taxon>Dikarya</taxon>
        <taxon>Basidiomycota</taxon>
        <taxon>Agaricomycotina</taxon>
        <taxon>Agaricomycetes</taxon>
        <taxon>Agaricomycetidae</taxon>
        <taxon>Agaricales</taxon>
        <taxon>Agaricineae</taxon>
        <taxon>Agaricaceae</taxon>
        <taxon>Agaricus</taxon>
    </lineage>
</organism>
<sequence length="107" mass="11195">IVSTNQIGTGGFDDGPPAPTSSGVLASPQASQQARYSEGPPRFGSRVSSVPDESYNQVAPFSLVHHGEYLGPGNVLGSLHSVRFVVSIPLPTVRSSFTSRFHGLGDD</sequence>
<dbReference type="EMBL" id="JH971388">
    <property type="protein sequence ID" value="EKM80763.1"/>
    <property type="molecule type" value="Genomic_DNA"/>
</dbReference>
<dbReference type="KEGG" id="abp:AGABI1DRAFT112499"/>
<dbReference type="Proteomes" id="UP000008493">
    <property type="component" value="Unassembled WGS sequence"/>
</dbReference>
<dbReference type="GeneID" id="18823665"/>
<feature type="non-terminal residue" evidence="2">
    <location>
        <position position="1"/>
    </location>
</feature>
<evidence type="ECO:0000313" key="2">
    <source>
        <dbReference type="EMBL" id="EKM80763.1"/>
    </source>
</evidence>